<name>A0A069DAP9_9BACE</name>
<dbReference type="InterPro" id="IPR029062">
    <property type="entry name" value="Class_I_gatase-like"/>
</dbReference>
<dbReference type="SUPFAM" id="SSF52317">
    <property type="entry name" value="Class I glutamine amidotransferase-like"/>
    <property type="match status" value="1"/>
</dbReference>
<accession>A0A069DAP9</accession>
<organism evidence="1 2">
    <name type="scientific">Bacteroides graminisolvens DSM 19988 = JCM 15093</name>
    <dbReference type="NCBI Taxonomy" id="1121097"/>
    <lineage>
        <taxon>Bacteria</taxon>
        <taxon>Pseudomonadati</taxon>
        <taxon>Bacteroidota</taxon>
        <taxon>Bacteroidia</taxon>
        <taxon>Bacteroidales</taxon>
        <taxon>Bacteroidaceae</taxon>
        <taxon>Bacteroides</taxon>
    </lineage>
</organism>
<evidence type="ECO:0008006" key="3">
    <source>
        <dbReference type="Google" id="ProtNLM"/>
    </source>
</evidence>
<gene>
    <name evidence="1" type="ORF">JCM15093_2563</name>
</gene>
<reference evidence="1 2" key="1">
    <citation type="journal article" date="2015" name="Microbes Environ.">
        <title>Distribution and evolution of nitrogen fixation genes in the phylum bacteroidetes.</title>
        <authorList>
            <person name="Inoue J."/>
            <person name="Oshima K."/>
            <person name="Suda W."/>
            <person name="Sakamoto M."/>
            <person name="Iino T."/>
            <person name="Noda S."/>
            <person name="Hongoh Y."/>
            <person name="Hattori M."/>
            <person name="Ohkuma M."/>
        </authorList>
    </citation>
    <scope>NUCLEOTIDE SEQUENCE [LARGE SCALE GENOMIC DNA]</scope>
    <source>
        <strain evidence="1 2">JCM 15093</strain>
    </source>
</reference>
<proteinExistence type="predicted"/>
<evidence type="ECO:0000313" key="1">
    <source>
        <dbReference type="EMBL" id="GAK37319.1"/>
    </source>
</evidence>
<dbReference type="Gene3D" id="3.40.50.880">
    <property type="match status" value="1"/>
</dbReference>
<protein>
    <recommendedName>
        <fullName evidence="3">ThiJ/PfpI family protein</fullName>
    </recommendedName>
</protein>
<sequence length="52" mass="5754">MNDGSALRPLVVDHNIITSTGPATALDVAFKLLELLTDVENIDEVKRNMRFV</sequence>
<dbReference type="EMBL" id="BAJS01000017">
    <property type="protein sequence ID" value="GAK37319.1"/>
    <property type="molecule type" value="Genomic_DNA"/>
</dbReference>
<evidence type="ECO:0000313" key="2">
    <source>
        <dbReference type="Proteomes" id="UP000027601"/>
    </source>
</evidence>
<dbReference type="AlphaFoldDB" id="A0A069DAP9"/>
<keyword evidence="2" id="KW-1185">Reference proteome</keyword>
<comment type="caution">
    <text evidence="1">The sequence shown here is derived from an EMBL/GenBank/DDBJ whole genome shotgun (WGS) entry which is preliminary data.</text>
</comment>
<dbReference type="Proteomes" id="UP000027601">
    <property type="component" value="Unassembled WGS sequence"/>
</dbReference>